<protein>
    <submittedName>
        <fullName evidence="4">Uncharacterized protein</fullName>
    </submittedName>
</protein>
<comment type="caution">
    <text evidence="1">Lacks conserved residue(s) required for the propagation of feature annotation.</text>
</comment>
<reference evidence="4" key="1">
    <citation type="submission" date="2021-02" db="EMBL/GenBank/DDBJ databases">
        <authorList>
            <person name="Nowell W R."/>
        </authorList>
    </citation>
    <scope>NUCLEOTIDE SEQUENCE</scope>
</reference>
<dbReference type="GO" id="GO:0005509">
    <property type="term" value="F:calcium ion binding"/>
    <property type="evidence" value="ECO:0007669"/>
    <property type="project" value="InterPro"/>
</dbReference>
<dbReference type="InterPro" id="IPR001024">
    <property type="entry name" value="PLAT/LH2_dom"/>
</dbReference>
<dbReference type="PANTHER" id="PTHR45901">
    <property type="entry name" value="PROTEIN CBG12474"/>
    <property type="match status" value="1"/>
</dbReference>
<proteinExistence type="predicted"/>
<dbReference type="Proteomes" id="UP000681722">
    <property type="component" value="Unassembled WGS sequence"/>
</dbReference>
<dbReference type="SUPFAM" id="SSF49723">
    <property type="entry name" value="Lipase/lipooxygenase domain (PLAT/LH2 domain)"/>
    <property type="match status" value="1"/>
</dbReference>
<dbReference type="Proteomes" id="UP000663829">
    <property type="component" value="Unassembled WGS sequence"/>
</dbReference>
<evidence type="ECO:0000313" key="6">
    <source>
        <dbReference type="Proteomes" id="UP000663829"/>
    </source>
</evidence>
<dbReference type="SUPFAM" id="SSF47473">
    <property type="entry name" value="EF-hand"/>
    <property type="match status" value="1"/>
</dbReference>
<evidence type="ECO:0000259" key="2">
    <source>
        <dbReference type="PROSITE" id="PS50095"/>
    </source>
</evidence>
<dbReference type="InterPro" id="IPR036392">
    <property type="entry name" value="PLAT/LH2_dom_sf"/>
</dbReference>
<dbReference type="SMART" id="SM00308">
    <property type="entry name" value="LH2"/>
    <property type="match status" value="1"/>
</dbReference>
<dbReference type="InterPro" id="IPR002048">
    <property type="entry name" value="EF_hand_dom"/>
</dbReference>
<organism evidence="4 6">
    <name type="scientific">Didymodactylos carnosus</name>
    <dbReference type="NCBI Taxonomy" id="1234261"/>
    <lineage>
        <taxon>Eukaryota</taxon>
        <taxon>Metazoa</taxon>
        <taxon>Spiralia</taxon>
        <taxon>Gnathifera</taxon>
        <taxon>Rotifera</taxon>
        <taxon>Eurotatoria</taxon>
        <taxon>Bdelloidea</taxon>
        <taxon>Philodinida</taxon>
        <taxon>Philodinidae</taxon>
        <taxon>Didymodactylos</taxon>
    </lineage>
</organism>
<name>A0A815J1G2_9BILA</name>
<dbReference type="InterPro" id="IPR011992">
    <property type="entry name" value="EF-hand-dom_pair"/>
</dbReference>
<accession>A0A815J1G2</accession>
<dbReference type="Gene3D" id="2.60.60.20">
    <property type="entry name" value="PLAT/LH2 domain"/>
    <property type="match status" value="1"/>
</dbReference>
<dbReference type="PANTHER" id="PTHR45901:SF3">
    <property type="entry name" value="LIPOXYGENASE HOMOLOGY DOMAIN-CONTAINING PROTEIN 1"/>
    <property type="match status" value="1"/>
</dbReference>
<dbReference type="AlphaFoldDB" id="A0A815J1G2"/>
<comment type="caution">
    <text evidence="4">The sequence shown here is derived from an EMBL/GenBank/DDBJ whole genome shotgun (WGS) entry which is preliminary data.</text>
</comment>
<dbReference type="PROSITE" id="PS50095">
    <property type="entry name" value="PLAT"/>
    <property type="match status" value="1"/>
</dbReference>
<evidence type="ECO:0000313" key="5">
    <source>
        <dbReference type="EMBL" id="CAF4259584.1"/>
    </source>
</evidence>
<dbReference type="Gene3D" id="1.10.238.10">
    <property type="entry name" value="EF-hand"/>
    <property type="match status" value="1"/>
</dbReference>
<dbReference type="OrthoDB" id="407298at2759"/>
<dbReference type="EMBL" id="CAJNOQ010015972">
    <property type="protein sequence ID" value="CAF1372074.1"/>
    <property type="molecule type" value="Genomic_DNA"/>
</dbReference>
<feature type="non-terminal residue" evidence="4">
    <location>
        <position position="1"/>
    </location>
</feature>
<dbReference type="InterPro" id="IPR052970">
    <property type="entry name" value="Inner_ear_hair_cell_LOXHD"/>
</dbReference>
<dbReference type="PROSITE" id="PS50222">
    <property type="entry name" value="EF_HAND_2"/>
    <property type="match status" value="1"/>
</dbReference>
<evidence type="ECO:0000259" key="3">
    <source>
        <dbReference type="PROSITE" id="PS50222"/>
    </source>
</evidence>
<sequence length="254" mass="29058">FREFLRVVSVSQGTDEKAKLELAYKAYNRNNSDTLNRKEFQQAVHAILDLIETRENNGEENVHKRDDTLQWAMKKLSLDEKDDIAKKEFVRRCTKDEKLYEFLAFHSVPKPNCSDSNLNGKEKWKIAVKTGSEGKKIIRGAGTDANVYLKLVGEQGSTEPIQLQHSQTHKNMFENGNTDVFTMFLPVVGKVRGATLWHTGNKDQGWFVDTLTVENESTNTQTHFPVQRWLDLDQFDGKTKVDLVPNQPPGYTPK</sequence>
<evidence type="ECO:0000313" key="4">
    <source>
        <dbReference type="EMBL" id="CAF1372074.1"/>
    </source>
</evidence>
<evidence type="ECO:0000256" key="1">
    <source>
        <dbReference type="PROSITE-ProRule" id="PRU00152"/>
    </source>
</evidence>
<gene>
    <name evidence="4" type="ORF">GPM918_LOCUS31906</name>
    <name evidence="5" type="ORF">SRO942_LOCUS32562</name>
</gene>
<dbReference type="Pfam" id="PF01477">
    <property type="entry name" value="PLAT"/>
    <property type="match status" value="1"/>
</dbReference>
<feature type="domain" description="PLAT" evidence="2">
    <location>
        <begin position="122"/>
        <end position="244"/>
    </location>
</feature>
<keyword evidence="6" id="KW-1185">Reference proteome</keyword>
<dbReference type="EMBL" id="CAJOBC010076253">
    <property type="protein sequence ID" value="CAF4259584.1"/>
    <property type="molecule type" value="Genomic_DNA"/>
</dbReference>
<feature type="domain" description="EF-hand" evidence="3">
    <location>
        <begin position="15"/>
        <end position="50"/>
    </location>
</feature>